<protein>
    <submittedName>
        <fullName evidence="4">Methyltransferase domain-containing protein</fullName>
    </submittedName>
</protein>
<dbReference type="PANTHER" id="PTHR43861">
    <property type="entry name" value="TRANS-ACONITATE 2-METHYLTRANSFERASE-RELATED"/>
    <property type="match status" value="1"/>
</dbReference>
<dbReference type="Gene3D" id="3.40.50.150">
    <property type="entry name" value="Vaccinia Virus protein VP39"/>
    <property type="match status" value="1"/>
</dbReference>
<gene>
    <name evidence="4" type="ORF">P0082_06000</name>
</gene>
<dbReference type="Proteomes" id="UP001228690">
    <property type="component" value="Chromosome"/>
</dbReference>
<dbReference type="RefSeq" id="WP_326928625.1">
    <property type="nucleotide sequence ID" value="NZ_CP123443.1"/>
</dbReference>
<dbReference type="Pfam" id="PF13649">
    <property type="entry name" value="Methyltransf_25"/>
    <property type="match status" value="1"/>
</dbReference>
<sequence length="199" mass="22266">MAKRYSKQAITDEASYQRKLKITQQYLRPEMEVLEIGCGTGSTAIIHAPCVKHIRAVDLSSKMLEIAQDKANAKNIQNIRFEQSSAEELEGTDHSVDAVLCLSILHLLENKEVLIKKIYGMLKPGCKFFSSTACLQDDLRWLKMILPLGKLVGLVPPVTFFTRKELETCLRDAGFAIEESWSPGKAKAVFIVAKKPVRS</sequence>
<dbReference type="InterPro" id="IPR041698">
    <property type="entry name" value="Methyltransf_25"/>
</dbReference>
<evidence type="ECO:0000256" key="2">
    <source>
        <dbReference type="ARBA" id="ARBA00022679"/>
    </source>
</evidence>
<keyword evidence="1 4" id="KW-0489">Methyltransferase</keyword>
<evidence type="ECO:0000256" key="1">
    <source>
        <dbReference type="ARBA" id="ARBA00022603"/>
    </source>
</evidence>
<keyword evidence="2" id="KW-0808">Transferase</keyword>
<name>A0ABY8MKA9_9SPIO</name>
<reference evidence="4 5" key="1">
    <citation type="submission" date="2023-04" db="EMBL/GenBank/DDBJ databases">
        <title>Spirochaete genome identified in red abalone sample constitutes a novel genus.</title>
        <authorList>
            <person name="Sharma S.P."/>
            <person name="Purcell C.M."/>
            <person name="Hyde J.R."/>
            <person name="Severin A.J."/>
        </authorList>
    </citation>
    <scope>NUCLEOTIDE SEQUENCE [LARGE SCALE GENOMIC DNA]</scope>
    <source>
        <strain evidence="4 5">SP-2023</strain>
    </source>
</reference>
<dbReference type="InterPro" id="IPR029063">
    <property type="entry name" value="SAM-dependent_MTases_sf"/>
</dbReference>
<keyword evidence="5" id="KW-1185">Reference proteome</keyword>
<feature type="domain" description="Methyltransferase" evidence="3">
    <location>
        <begin position="33"/>
        <end position="125"/>
    </location>
</feature>
<proteinExistence type="predicted"/>
<evidence type="ECO:0000313" key="4">
    <source>
        <dbReference type="EMBL" id="WGK70414.1"/>
    </source>
</evidence>
<dbReference type="SUPFAM" id="SSF53335">
    <property type="entry name" value="S-adenosyl-L-methionine-dependent methyltransferases"/>
    <property type="match status" value="1"/>
</dbReference>
<organism evidence="4 5">
    <name type="scientific">Candidatus Haliotispira prima</name>
    <dbReference type="NCBI Taxonomy" id="3034016"/>
    <lineage>
        <taxon>Bacteria</taxon>
        <taxon>Pseudomonadati</taxon>
        <taxon>Spirochaetota</taxon>
        <taxon>Spirochaetia</taxon>
        <taxon>Spirochaetales</taxon>
        <taxon>Spirochaetaceae</taxon>
        <taxon>Candidatus Haliotispira</taxon>
    </lineage>
</organism>
<dbReference type="CDD" id="cd02440">
    <property type="entry name" value="AdoMet_MTases"/>
    <property type="match status" value="1"/>
</dbReference>
<evidence type="ECO:0000313" key="5">
    <source>
        <dbReference type="Proteomes" id="UP001228690"/>
    </source>
</evidence>
<dbReference type="EMBL" id="CP123443">
    <property type="protein sequence ID" value="WGK70414.1"/>
    <property type="molecule type" value="Genomic_DNA"/>
</dbReference>
<accession>A0ABY8MKA9</accession>
<dbReference type="GO" id="GO:0032259">
    <property type="term" value="P:methylation"/>
    <property type="evidence" value="ECO:0007669"/>
    <property type="project" value="UniProtKB-KW"/>
</dbReference>
<evidence type="ECO:0000259" key="3">
    <source>
        <dbReference type="Pfam" id="PF13649"/>
    </source>
</evidence>
<dbReference type="PANTHER" id="PTHR43861:SF1">
    <property type="entry name" value="TRANS-ACONITATE 2-METHYLTRANSFERASE"/>
    <property type="match status" value="1"/>
</dbReference>
<dbReference type="GO" id="GO:0008168">
    <property type="term" value="F:methyltransferase activity"/>
    <property type="evidence" value="ECO:0007669"/>
    <property type="project" value="UniProtKB-KW"/>
</dbReference>